<dbReference type="EMBL" id="AMZH03009590">
    <property type="protein sequence ID" value="RRT56521.1"/>
    <property type="molecule type" value="Genomic_DNA"/>
</dbReference>
<accession>A0A426YXX8</accession>
<protein>
    <submittedName>
        <fullName evidence="2">Uncharacterized protein</fullName>
    </submittedName>
</protein>
<organism evidence="2 3">
    <name type="scientific">Ensete ventricosum</name>
    <name type="common">Abyssinian banana</name>
    <name type="synonym">Musa ensete</name>
    <dbReference type="NCBI Taxonomy" id="4639"/>
    <lineage>
        <taxon>Eukaryota</taxon>
        <taxon>Viridiplantae</taxon>
        <taxon>Streptophyta</taxon>
        <taxon>Embryophyta</taxon>
        <taxon>Tracheophyta</taxon>
        <taxon>Spermatophyta</taxon>
        <taxon>Magnoliopsida</taxon>
        <taxon>Liliopsida</taxon>
        <taxon>Zingiberales</taxon>
        <taxon>Musaceae</taxon>
        <taxon>Ensete</taxon>
    </lineage>
</organism>
<dbReference type="Proteomes" id="UP000287651">
    <property type="component" value="Unassembled WGS sequence"/>
</dbReference>
<gene>
    <name evidence="2" type="ORF">B296_00027237</name>
</gene>
<name>A0A426YXX8_ENSVE</name>
<evidence type="ECO:0000256" key="1">
    <source>
        <dbReference type="SAM" id="MobiDB-lite"/>
    </source>
</evidence>
<feature type="region of interest" description="Disordered" evidence="1">
    <location>
        <begin position="1"/>
        <end position="37"/>
    </location>
</feature>
<comment type="caution">
    <text evidence="2">The sequence shown here is derived from an EMBL/GenBank/DDBJ whole genome shotgun (WGS) entry which is preliminary data.</text>
</comment>
<reference evidence="2 3" key="1">
    <citation type="journal article" date="2014" name="Agronomy (Basel)">
        <title>A Draft Genome Sequence for Ensete ventricosum, the Drought-Tolerant Tree Against Hunger.</title>
        <authorList>
            <person name="Harrison J."/>
            <person name="Moore K.A."/>
            <person name="Paszkiewicz K."/>
            <person name="Jones T."/>
            <person name="Grant M."/>
            <person name="Ambacheew D."/>
            <person name="Muzemil S."/>
            <person name="Studholme D.J."/>
        </authorList>
    </citation>
    <scope>NUCLEOTIDE SEQUENCE [LARGE SCALE GENOMIC DNA]</scope>
</reference>
<evidence type="ECO:0000313" key="2">
    <source>
        <dbReference type="EMBL" id="RRT56521.1"/>
    </source>
</evidence>
<dbReference type="AlphaFoldDB" id="A0A426YXX8"/>
<proteinExistence type="predicted"/>
<sequence>MDASLNLAFPSGEILKGNGKGSRPAEQSGKIDGAINGDPGASVGHGFPSLTTLDAFLSQNILFVYEFIYSIFCSSRL</sequence>
<evidence type="ECO:0000313" key="3">
    <source>
        <dbReference type="Proteomes" id="UP000287651"/>
    </source>
</evidence>